<keyword evidence="1" id="KW-0863">Zinc-finger</keyword>
<protein>
    <submittedName>
        <fullName evidence="6">CCHC-type domain-containing protein</fullName>
    </submittedName>
</protein>
<dbReference type="GO" id="GO:0019899">
    <property type="term" value="F:enzyme binding"/>
    <property type="evidence" value="ECO:0007669"/>
    <property type="project" value="UniProtKB-ARBA"/>
</dbReference>
<dbReference type="SMART" id="SM00343">
    <property type="entry name" value="ZnF_C2HC"/>
    <property type="match status" value="1"/>
</dbReference>
<feature type="compositionally biased region" description="Basic and acidic residues" evidence="3">
    <location>
        <begin position="389"/>
        <end position="406"/>
    </location>
</feature>
<dbReference type="Gene3D" id="4.10.60.10">
    <property type="entry name" value="Zinc finger, CCHC-type"/>
    <property type="match status" value="1"/>
</dbReference>
<keyword evidence="1" id="KW-0479">Metal-binding</keyword>
<dbReference type="GO" id="GO:0008270">
    <property type="term" value="F:zinc ion binding"/>
    <property type="evidence" value="ECO:0007669"/>
    <property type="project" value="UniProtKB-KW"/>
</dbReference>
<dbReference type="AlphaFoldDB" id="A0A914XSW9"/>
<feature type="domain" description="CCHC-type" evidence="4">
    <location>
        <begin position="432"/>
        <end position="447"/>
    </location>
</feature>
<evidence type="ECO:0000259" key="4">
    <source>
        <dbReference type="PROSITE" id="PS50158"/>
    </source>
</evidence>
<evidence type="ECO:0000256" key="3">
    <source>
        <dbReference type="SAM" id="MobiDB-lite"/>
    </source>
</evidence>
<dbReference type="WBParaSite" id="PSU_v2.g10367.t1">
    <property type="protein sequence ID" value="PSU_v2.g10367.t1"/>
    <property type="gene ID" value="PSU_v2.g10367"/>
</dbReference>
<dbReference type="Pfam" id="PF00098">
    <property type="entry name" value="zf-CCHC"/>
    <property type="match status" value="1"/>
</dbReference>
<dbReference type="CDD" id="cd00303">
    <property type="entry name" value="retropepsin_like"/>
    <property type="match status" value="1"/>
</dbReference>
<evidence type="ECO:0000256" key="2">
    <source>
        <dbReference type="SAM" id="Coils"/>
    </source>
</evidence>
<name>A0A914XSW9_9BILA</name>
<evidence type="ECO:0000313" key="5">
    <source>
        <dbReference type="Proteomes" id="UP000887577"/>
    </source>
</evidence>
<reference evidence="6" key="1">
    <citation type="submission" date="2022-11" db="UniProtKB">
        <authorList>
            <consortium name="WormBaseParasite"/>
        </authorList>
    </citation>
    <scope>IDENTIFICATION</scope>
</reference>
<keyword evidence="5" id="KW-1185">Reference proteome</keyword>
<accession>A0A914XSW9</accession>
<evidence type="ECO:0000256" key="1">
    <source>
        <dbReference type="PROSITE-ProRule" id="PRU00047"/>
    </source>
</evidence>
<dbReference type="SUPFAM" id="SSF50630">
    <property type="entry name" value="Acid proteases"/>
    <property type="match status" value="1"/>
</dbReference>
<dbReference type="InterPro" id="IPR036875">
    <property type="entry name" value="Znf_CCHC_sf"/>
</dbReference>
<feature type="coiled-coil region" evidence="2">
    <location>
        <begin position="58"/>
        <end position="92"/>
    </location>
</feature>
<dbReference type="InterPro" id="IPR021109">
    <property type="entry name" value="Peptidase_aspartic_dom_sf"/>
</dbReference>
<dbReference type="Gene3D" id="2.40.70.10">
    <property type="entry name" value="Acid Proteases"/>
    <property type="match status" value="1"/>
</dbReference>
<proteinExistence type="predicted"/>
<sequence>MKQITHSAEAYHKLKAIIDIANQHLQQMNHQKHKVPADLMADVEIFLTDSPGWFLSVIEGRDKNIKGLERELDDLSDVCNNIIAERNELRLKLEEPMGLSLGNQKKLRSLGVENLSDLINNYRKLQIQVSGPTERRFNPADSDSSLDQKEEWQMQQQLLPKVLQQGGFHSCSANMGTKGSSSGDHIPIPMPDKFTGKTRIDLERYFRYFDQAVNSRGFSDSAKAIMVGNYVPTLQYTHDKLLRKNTSYDGVKAGLLNSLGTDSSVATYTLRTSLDRVKKSDDKLYRNILEEVERQVTQAFNGDDDQGDAELKKILIRLTQEDSNPIFGSTIIPHLNEEYTRLKELVLGVEEALLIKKNNDLLVKQESETSSSNANRPYPSDPNRYHSSRPFDYKRPYGGNERDHDKITVQSSRTEVECSPNNEPVGQRAYVCYKCKKPGHYSNDCPESNAQGVRHVKHIDDLGMNGVAIVDNVGQSGQDLKLFGKKAMLDIFLDTVKVNAMLDSGACASVISESAIGKILRQRPKDVRQITEEDPTTFMHKRLVNANGSALNVVNCIRMPIAWGSYPSKIVKFFVVSGLQQDVLIGTNVLQNDICWIEALEIALGYGAQDADSDNGRNGMGIGYIAPPNGRSGTCSSREKFNTVSLYRDNLKILL</sequence>
<feature type="region of interest" description="Disordered" evidence="3">
    <location>
        <begin position="364"/>
        <end position="406"/>
    </location>
</feature>
<dbReference type="PROSITE" id="PS50158">
    <property type="entry name" value="ZF_CCHC"/>
    <property type="match status" value="1"/>
</dbReference>
<dbReference type="InterPro" id="IPR001878">
    <property type="entry name" value="Znf_CCHC"/>
</dbReference>
<organism evidence="5 6">
    <name type="scientific">Panagrolaimus superbus</name>
    <dbReference type="NCBI Taxonomy" id="310955"/>
    <lineage>
        <taxon>Eukaryota</taxon>
        <taxon>Metazoa</taxon>
        <taxon>Ecdysozoa</taxon>
        <taxon>Nematoda</taxon>
        <taxon>Chromadorea</taxon>
        <taxon>Rhabditida</taxon>
        <taxon>Tylenchina</taxon>
        <taxon>Panagrolaimomorpha</taxon>
        <taxon>Panagrolaimoidea</taxon>
        <taxon>Panagrolaimidae</taxon>
        <taxon>Panagrolaimus</taxon>
    </lineage>
</organism>
<keyword evidence="1" id="KW-0862">Zinc</keyword>
<keyword evidence="2" id="KW-0175">Coiled coil</keyword>
<dbReference type="SUPFAM" id="SSF57756">
    <property type="entry name" value="Retrovirus zinc finger-like domains"/>
    <property type="match status" value="1"/>
</dbReference>
<dbReference type="Proteomes" id="UP000887577">
    <property type="component" value="Unplaced"/>
</dbReference>
<evidence type="ECO:0000313" key="6">
    <source>
        <dbReference type="WBParaSite" id="PSU_v2.g10367.t1"/>
    </source>
</evidence>
<dbReference type="GO" id="GO:0003676">
    <property type="term" value="F:nucleic acid binding"/>
    <property type="evidence" value="ECO:0007669"/>
    <property type="project" value="InterPro"/>
</dbReference>